<name>A0AAW5VG77_9LEPT</name>
<accession>A0AAW5VG77</accession>
<evidence type="ECO:0000313" key="3">
    <source>
        <dbReference type="Proteomes" id="UP001208540"/>
    </source>
</evidence>
<dbReference type="RefSeq" id="WP_265350114.1">
    <property type="nucleotide sequence ID" value="NZ_JAMQPL010000001.1"/>
</dbReference>
<sequence>MKKIAYVFLVSCVFINCGITPLDEKYADKNHFYYFVDRLENLHRYGFSDLERYQYGKFDTQTASLTLYGITTWEPKKVLKFKHYKDDVFYIDGYEKFFLHLGRKDCTDIVFALHNPLT</sequence>
<dbReference type="EMBL" id="JAMQPM010000001">
    <property type="protein sequence ID" value="MCW7524714.1"/>
    <property type="molecule type" value="Genomic_DNA"/>
</dbReference>
<protein>
    <recommendedName>
        <fullName evidence="5">Lipoprotein</fullName>
    </recommendedName>
</protein>
<organism evidence="2 3">
    <name type="scientific">Leptospira soteropolitanensis</name>
    <dbReference type="NCBI Taxonomy" id="2950025"/>
    <lineage>
        <taxon>Bacteria</taxon>
        <taxon>Pseudomonadati</taxon>
        <taxon>Spirochaetota</taxon>
        <taxon>Spirochaetia</taxon>
        <taxon>Leptospirales</taxon>
        <taxon>Leptospiraceae</taxon>
        <taxon>Leptospira</taxon>
    </lineage>
</organism>
<dbReference type="Proteomes" id="UP001208912">
    <property type="component" value="Unassembled WGS sequence"/>
</dbReference>
<dbReference type="EMBL" id="JAMQPL010000001">
    <property type="protein sequence ID" value="MCW7528581.1"/>
    <property type="molecule type" value="Genomic_DNA"/>
</dbReference>
<evidence type="ECO:0000313" key="1">
    <source>
        <dbReference type="EMBL" id="MCW7524714.1"/>
    </source>
</evidence>
<evidence type="ECO:0000313" key="2">
    <source>
        <dbReference type="EMBL" id="MCW7528581.1"/>
    </source>
</evidence>
<evidence type="ECO:0008006" key="5">
    <source>
        <dbReference type="Google" id="ProtNLM"/>
    </source>
</evidence>
<dbReference type="AlphaFoldDB" id="A0AAW5VG77"/>
<evidence type="ECO:0000313" key="4">
    <source>
        <dbReference type="Proteomes" id="UP001208912"/>
    </source>
</evidence>
<dbReference type="Proteomes" id="UP001208540">
    <property type="component" value="Unassembled WGS sequence"/>
</dbReference>
<keyword evidence="4" id="KW-1185">Reference proteome</keyword>
<comment type="caution">
    <text evidence="2">The sequence shown here is derived from an EMBL/GenBank/DDBJ whole genome shotgun (WGS) entry which is preliminary data.</text>
</comment>
<proteinExistence type="predicted"/>
<reference evidence="2 4" key="1">
    <citation type="submission" date="2022-06" db="EMBL/GenBank/DDBJ databases">
        <title>Leptospira isolates from biofilms formed at urban environments.</title>
        <authorList>
            <person name="Ribeiro P.S."/>
            <person name="Sousa T."/>
            <person name="Carvalho N."/>
            <person name="Aburjaile F."/>
            <person name="Neves F."/>
            <person name="Oliveira D."/>
            <person name="Blanco L."/>
            <person name="Lima J."/>
            <person name="Costa F."/>
            <person name="Brenig B."/>
            <person name="Soares S."/>
            <person name="Ramos R."/>
            <person name="Goes-Neto A."/>
            <person name="Matiuzzi M."/>
            <person name="Azevedo V."/>
            <person name="Ristow P."/>
        </authorList>
    </citation>
    <scope>NUCLEOTIDE SEQUENCE</scope>
    <source>
        <strain evidence="1 4">VSF19</strain>
        <strain evidence="2">VSF20</strain>
    </source>
</reference>
<gene>
    <name evidence="1" type="ORF">ND861_00025</name>
    <name evidence="2" type="ORF">ND862_00025</name>
</gene>